<dbReference type="PANTHER" id="PTHR28081:SF1">
    <property type="entry name" value="DAMAGE-REGULATED IMPORT FACILITATOR 1"/>
    <property type="match status" value="1"/>
</dbReference>
<comment type="similarity">
    <text evidence="3">Belongs to the DIF1/spd1 family.</text>
</comment>
<evidence type="ECO:0000256" key="5">
    <source>
        <dbReference type="ARBA" id="ARBA00023242"/>
    </source>
</evidence>
<name>A0A0M8N6T9_ESCWE</name>
<proteinExistence type="inferred from homology"/>
<dbReference type="EMBL" id="LGSR01000013">
    <property type="protein sequence ID" value="KOS21131.1"/>
    <property type="molecule type" value="Genomic_DNA"/>
</dbReference>
<organism evidence="7 8">
    <name type="scientific">Escovopsis weberi</name>
    <dbReference type="NCBI Taxonomy" id="150374"/>
    <lineage>
        <taxon>Eukaryota</taxon>
        <taxon>Fungi</taxon>
        <taxon>Dikarya</taxon>
        <taxon>Ascomycota</taxon>
        <taxon>Pezizomycotina</taxon>
        <taxon>Sordariomycetes</taxon>
        <taxon>Hypocreomycetidae</taxon>
        <taxon>Hypocreales</taxon>
        <taxon>Hypocreaceae</taxon>
        <taxon>Escovopsis</taxon>
    </lineage>
</organism>
<evidence type="ECO:0000256" key="2">
    <source>
        <dbReference type="ARBA" id="ARBA00004496"/>
    </source>
</evidence>
<dbReference type="OrthoDB" id="4072855at2759"/>
<evidence type="ECO:0000256" key="6">
    <source>
        <dbReference type="SAM" id="MobiDB-lite"/>
    </source>
</evidence>
<dbReference type="AlphaFoldDB" id="A0A0M8N6T9"/>
<protein>
    <submittedName>
        <fullName evidence="7">Uncharacterized protein</fullName>
    </submittedName>
</protein>
<comment type="caution">
    <text evidence="7">The sequence shown here is derived from an EMBL/GenBank/DDBJ whole genome shotgun (WGS) entry which is preliminary data.</text>
</comment>
<evidence type="ECO:0000313" key="7">
    <source>
        <dbReference type="EMBL" id="KOS21131.1"/>
    </source>
</evidence>
<evidence type="ECO:0000256" key="3">
    <source>
        <dbReference type="ARBA" id="ARBA00005459"/>
    </source>
</evidence>
<evidence type="ECO:0000256" key="1">
    <source>
        <dbReference type="ARBA" id="ARBA00004123"/>
    </source>
</evidence>
<reference evidence="7 8" key="1">
    <citation type="submission" date="2015-07" db="EMBL/GenBank/DDBJ databases">
        <title>The genome of the fungus Escovopsis weberi, a specialized disease agent of ant agriculture.</title>
        <authorList>
            <person name="de Man T.J."/>
            <person name="Stajich J.E."/>
            <person name="Kubicek C.P."/>
            <person name="Chenthamara K."/>
            <person name="Atanasova L."/>
            <person name="Druzhinina I.S."/>
            <person name="Birnbaum S."/>
            <person name="Barribeau S.M."/>
            <person name="Teiling C."/>
            <person name="Suen G."/>
            <person name="Currie C."/>
            <person name="Gerardo N.M."/>
        </authorList>
    </citation>
    <scope>NUCLEOTIDE SEQUENCE [LARGE SCALE GENOMIC DNA]</scope>
</reference>
<dbReference type="Proteomes" id="UP000053831">
    <property type="component" value="Unassembled WGS sequence"/>
</dbReference>
<dbReference type="GO" id="GO:0008104">
    <property type="term" value="P:intracellular protein localization"/>
    <property type="evidence" value="ECO:0007669"/>
    <property type="project" value="TreeGrafter"/>
</dbReference>
<sequence length="254" mass="27370">MSTSRAKRPFAGAAADPAQRQITSFFTKAPEGSASLSQPLPPPLQGPLLPAGVQADLLTVGMRIRKSVTEGYKTHGATSAFKLWTDTATSAADLSAATGAKQPLASHVVVAARATRPATRELLPFCGINKIGGLATQPEFDDDDDDYYYEDDDDDVPALDDVPAFTISQESADSYVCETSRKRGFDGDHGDGQDYEEVVWTADDEWAHLGDNVRVIALPRTRAKGGDQENMEVDDDFEEAGFLVFGEGSNQMDF</sequence>
<accession>A0A0M8N6T9</accession>
<dbReference type="GO" id="GO:0005737">
    <property type="term" value="C:cytoplasm"/>
    <property type="evidence" value="ECO:0007669"/>
    <property type="project" value="UniProtKB-SubCell"/>
</dbReference>
<evidence type="ECO:0000313" key="8">
    <source>
        <dbReference type="Proteomes" id="UP000053831"/>
    </source>
</evidence>
<keyword evidence="5" id="KW-0539">Nucleus</keyword>
<feature type="region of interest" description="Disordered" evidence="6">
    <location>
        <begin position="28"/>
        <end position="48"/>
    </location>
</feature>
<dbReference type="Pfam" id="PF08591">
    <property type="entry name" value="RNR_inhib"/>
    <property type="match status" value="1"/>
</dbReference>
<comment type="subcellular location">
    <subcellularLocation>
        <location evidence="2">Cytoplasm</location>
    </subcellularLocation>
    <subcellularLocation>
        <location evidence="1">Nucleus</location>
    </subcellularLocation>
</comment>
<gene>
    <name evidence="7" type="ORF">ESCO_004054</name>
</gene>
<dbReference type="InterPro" id="IPR013900">
    <property type="entry name" value="RNR_inhibitor"/>
</dbReference>
<evidence type="ECO:0000256" key="4">
    <source>
        <dbReference type="ARBA" id="ARBA00022490"/>
    </source>
</evidence>
<dbReference type="GO" id="GO:0005634">
    <property type="term" value="C:nucleus"/>
    <property type="evidence" value="ECO:0007669"/>
    <property type="project" value="UniProtKB-SubCell"/>
</dbReference>
<dbReference type="PANTHER" id="PTHR28081">
    <property type="entry name" value="DAMAGE-REGULATED IMPORT FACILITATOR 1-RELATED"/>
    <property type="match status" value="1"/>
</dbReference>
<dbReference type="GO" id="GO:1990846">
    <property type="term" value="F:ribonucleoside-diphosphate reductase inhibitor activity"/>
    <property type="evidence" value="ECO:0007669"/>
    <property type="project" value="TreeGrafter"/>
</dbReference>
<keyword evidence="4" id="KW-0963">Cytoplasm</keyword>
<keyword evidence="8" id="KW-1185">Reference proteome</keyword>